<evidence type="ECO:0000313" key="2">
    <source>
        <dbReference type="EMBL" id="KAK3600977.1"/>
    </source>
</evidence>
<feature type="chain" id="PRO_5042238623" evidence="1">
    <location>
        <begin position="17"/>
        <end position="112"/>
    </location>
</feature>
<accession>A0AAE0W5A4</accession>
<protein>
    <submittedName>
        <fullName evidence="2">Uncharacterized protein</fullName>
    </submittedName>
</protein>
<reference evidence="2" key="3">
    <citation type="submission" date="2023-05" db="EMBL/GenBank/DDBJ databases">
        <authorList>
            <person name="Smith C.H."/>
        </authorList>
    </citation>
    <scope>NUCLEOTIDE SEQUENCE</scope>
    <source>
        <strain evidence="2">CHS0354</strain>
        <tissue evidence="2">Mantle</tissue>
    </source>
</reference>
<dbReference type="AlphaFoldDB" id="A0AAE0W5A4"/>
<name>A0AAE0W5A4_9BIVA</name>
<keyword evidence="3" id="KW-1185">Reference proteome</keyword>
<keyword evidence="1" id="KW-0732">Signal</keyword>
<evidence type="ECO:0000256" key="1">
    <source>
        <dbReference type="SAM" id="SignalP"/>
    </source>
</evidence>
<evidence type="ECO:0000313" key="3">
    <source>
        <dbReference type="Proteomes" id="UP001195483"/>
    </source>
</evidence>
<reference evidence="2" key="2">
    <citation type="journal article" date="2021" name="Genome Biol. Evol.">
        <title>Developing a high-quality reference genome for a parasitic bivalve with doubly uniparental inheritance (Bivalvia: Unionida).</title>
        <authorList>
            <person name="Smith C.H."/>
        </authorList>
    </citation>
    <scope>NUCLEOTIDE SEQUENCE</scope>
    <source>
        <strain evidence="2">CHS0354</strain>
        <tissue evidence="2">Mantle</tissue>
    </source>
</reference>
<dbReference type="Proteomes" id="UP001195483">
    <property type="component" value="Unassembled WGS sequence"/>
</dbReference>
<gene>
    <name evidence="2" type="ORF">CHS0354_008087</name>
</gene>
<sequence>MKFLIVLLVLVGLAYAQHSSAEMGYEPMPEVLQRVTLDDLKYVFNSITPAVKQRLNFILNLLGLSLNDLEEALDNPPDIIQQMFGSTGMSINDVKSIVGNMPEPIKQLLESV</sequence>
<organism evidence="2 3">
    <name type="scientific">Potamilus streckersoni</name>
    <dbReference type="NCBI Taxonomy" id="2493646"/>
    <lineage>
        <taxon>Eukaryota</taxon>
        <taxon>Metazoa</taxon>
        <taxon>Spiralia</taxon>
        <taxon>Lophotrochozoa</taxon>
        <taxon>Mollusca</taxon>
        <taxon>Bivalvia</taxon>
        <taxon>Autobranchia</taxon>
        <taxon>Heteroconchia</taxon>
        <taxon>Palaeoheterodonta</taxon>
        <taxon>Unionida</taxon>
        <taxon>Unionoidea</taxon>
        <taxon>Unionidae</taxon>
        <taxon>Ambleminae</taxon>
        <taxon>Lampsilini</taxon>
        <taxon>Potamilus</taxon>
    </lineage>
</organism>
<feature type="signal peptide" evidence="1">
    <location>
        <begin position="1"/>
        <end position="16"/>
    </location>
</feature>
<comment type="caution">
    <text evidence="2">The sequence shown here is derived from an EMBL/GenBank/DDBJ whole genome shotgun (WGS) entry which is preliminary data.</text>
</comment>
<proteinExistence type="predicted"/>
<reference evidence="2" key="1">
    <citation type="journal article" date="2021" name="Genome Biol. Evol.">
        <title>A High-Quality Reference Genome for a Parasitic Bivalve with Doubly Uniparental Inheritance (Bivalvia: Unionida).</title>
        <authorList>
            <person name="Smith C.H."/>
        </authorList>
    </citation>
    <scope>NUCLEOTIDE SEQUENCE</scope>
    <source>
        <strain evidence="2">CHS0354</strain>
    </source>
</reference>
<dbReference type="EMBL" id="JAEAOA010000546">
    <property type="protein sequence ID" value="KAK3600977.1"/>
    <property type="molecule type" value="Genomic_DNA"/>
</dbReference>